<evidence type="ECO:0000313" key="1">
    <source>
        <dbReference type="EMBL" id="GFX97362.1"/>
    </source>
</evidence>
<accession>A0A8X6RYN3</accession>
<proteinExistence type="predicted"/>
<gene>
    <name evidence="1" type="ORF">TNCV_1077331</name>
</gene>
<reference evidence="1" key="1">
    <citation type="submission" date="2020-08" db="EMBL/GenBank/DDBJ databases">
        <title>Multicomponent nature underlies the extraordinary mechanical properties of spider dragline silk.</title>
        <authorList>
            <person name="Kono N."/>
            <person name="Nakamura H."/>
            <person name="Mori M."/>
            <person name="Yoshida Y."/>
            <person name="Ohtoshi R."/>
            <person name="Malay A.D."/>
            <person name="Moran D.A.P."/>
            <person name="Tomita M."/>
            <person name="Numata K."/>
            <person name="Arakawa K."/>
        </authorList>
    </citation>
    <scope>NUCLEOTIDE SEQUENCE</scope>
</reference>
<dbReference type="AlphaFoldDB" id="A0A8X6RYN3"/>
<keyword evidence="2" id="KW-1185">Reference proteome</keyword>
<protein>
    <submittedName>
        <fullName evidence="1">Uncharacterized protein</fullName>
    </submittedName>
</protein>
<name>A0A8X6RYN3_TRICX</name>
<evidence type="ECO:0000313" key="2">
    <source>
        <dbReference type="Proteomes" id="UP000887159"/>
    </source>
</evidence>
<dbReference type="Proteomes" id="UP000887159">
    <property type="component" value="Unassembled WGS sequence"/>
</dbReference>
<organism evidence="1 2">
    <name type="scientific">Trichonephila clavipes</name>
    <name type="common">Golden silk orbweaver</name>
    <name type="synonym">Nephila clavipes</name>
    <dbReference type="NCBI Taxonomy" id="2585209"/>
    <lineage>
        <taxon>Eukaryota</taxon>
        <taxon>Metazoa</taxon>
        <taxon>Ecdysozoa</taxon>
        <taxon>Arthropoda</taxon>
        <taxon>Chelicerata</taxon>
        <taxon>Arachnida</taxon>
        <taxon>Araneae</taxon>
        <taxon>Araneomorphae</taxon>
        <taxon>Entelegynae</taxon>
        <taxon>Araneoidea</taxon>
        <taxon>Nephilidae</taxon>
        <taxon>Trichonephila</taxon>
    </lineage>
</organism>
<dbReference type="EMBL" id="BMAU01021197">
    <property type="protein sequence ID" value="GFX97362.1"/>
    <property type="molecule type" value="Genomic_DNA"/>
</dbReference>
<sequence length="118" mass="13316">MVLKATANDRRHLALYHDELRGPRSGDQEASVTTTNRSFCWTKISHSNVNLEFLVQKHCTSLVMPPRVKTVVYCRALSLDESIVIDGGRHDENDDRVANIESWRSTVLVGRCSTEDST</sequence>
<comment type="caution">
    <text evidence="1">The sequence shown here is derived from an EMBL/GenBank/DDBJ whole genome shotgun (WGS) entry which is preliminary data.</text>
</comment>